<comment type="caution">
    <text evidence="1">The sequence shown here is derived from an EMBL/GenBank/DDBJ whole genome shotgun (WGS) entry which is preliminary data.</text>
</comment>
<accession>A0A2J6WXY4</accession>
<feature type="non-terminal residue" evidence="1">
    <location>
        <position position="1"/>
    </location>
</feature>
<dbReference type="Proteomes" id="UP000243376">
    <property type="component" value="Unassembled WGS sequence"/>
</dbReference>
<evidence type="ECO:0000313" key="2">
    <source>
        <dbReference type="Proteomes" id="UP000243376"/>
    </source>
</evidence>
<dbReference type="EMBL" id="PNIQ01000889">
    <property type="protein sequence ID" value="PMP76025.1"/>
    <property type="molecule type" value="Genomic_DNA"/>
</dbReference>
<proteinExistence type="predicted"/>
<reference evidence="1 2" key="1">
    <citation type="submission" date="2018-01" db="EMBL/GenBank/DDBJ databases">
        <title>Metagenomic assembled genomes from two thermal pools in the Uzon Caldera, Kamchatka, Russia.</title>
        <authorList>
            <person name="Wilkins L."/>
            <person name="Ettinger C."/>
        </authorList>
    </citation>
    <scope>NUCLEOTIDE SEQUENCE [LARGE SCALE GENOMIC DNA]</scope>
    <source>
        <strain evidence="1">ZAV-02</strain>
    </source>
</reference>
<sequence>RPKGEIIDGPDAATKVRKLVDKLMEYQVI</sequence>
<gene>
    <name evidence="1" type="ORF">C0184_13290</name>
</gene>
<protein>
    <submittedName>
        <fullName evidence="1">Electron transfer flavoprotein subunit beta</fullName>
    </submittedName>
</protein>
<dbReference type="AlphaFoldDB" id="A0A2J6WXY4"/>
<evidence type="ECO:0000313" key="1">
    <source>
        <dbReference type="EMBL" id="PMP76025.1"/>
    </source>
</evidence>
<name>A0A2J6WXY4_9CHLR</name>
<organism evidence="1 2">
    <name type="scientific">Chloroflexus aggregans</name>
    <dbReference type="NCBI Taxonomy" id="152260"/>
    <lineage>
        <taxon>Bacteria</taxon>
        <taxon>Bacillati</taxon>
        <taxon>Chloroflexota</taxon>
        <taxon>Chloroflexia</taxon>
        <taxon>Chloroflexales</taxon>
        <taxon>Chloroflexineae</taxon>
        <taxon>Chloroflexaceae</taxon>
        <taxon>Chloroflexus</taxon>
    </lineage>
</organism>